<keyword evidence="2" id="KW-1185">Reference proteome</keyword>
<evidence type="ECO:0000313" key="1">
    <source>
        <dbReference type="EMBL" id="MBA9025631.1"/>
    </source>
</evidence>
<comment type="caution">
    <text evidence="1">The sequence shown here is derived from an EMBL/GenBank/DDBJ whole genome shotgun (WGS) entry which is preliminary data.</text>
</comment>
<sequence length="54" mass="6376">MHLFSPHDRNDADKGVKELGLKSSQKRFTKYPCIIEETRQNKKQSELFKNRVQA</sequence>
<name>A0ABR6CL21_9BACI</name>
<proteinExistence type="predicted"/>
<dbReference type="EMBL" id="JACJHX010000002">
    <property type="protein sequence ID" value="MBA9025631.1"/>
    <property type="molecule type" value="Genomic_DNA"/>
</dbReference>
<evidence type="ECO:0000313" key="2">
    <source>
        <dbReference type="Proteomes" id="UP000626697"/>
    </source>
</evidence>
<reference evidence="1 2" key="1">
    <citation type="submission" date="2020-08" db="EMBL/GenBank/DDBJ databases">
        <title>Genomic Encyclopedia of Type Strains, Phase IV (KMG-IV): sequencing the most valuable type-strain genomes for metagenomic binning, comparative biology and taxonomic classification.</title>
        <authorList>
            <person name="Goeker M."/>
        </authorList>
    </citation>
    <scope>NUCLEOTIDE SEQUENCE [LARGE SCALE GENOMIC DNA]</scope>
    <source>
        <strain evidence="1 2">DSM 105481</strain>
    </source>
</reference>
<accession>A0ABR6CL21</accession>
<organism evidence="1 2">
    <name type="scientific">Peribacillus huizhouensis</name>
    <dbReference type="NCBI Taxonomy" id="1501239"/>
    <lineage>
        <taxon>Bacteria</taxon>
        <taxon>Bacillati</taxon>
        <taxon>Bacillota</taxon>
        <taxon>Bacilli</taxon>
        <taxon>Bacillales</taxon>
        <taxon>Bacillaceae</taxon>
        <taxon>Peribacillus</taxon>
    </lineage>
</organism>
<dbReference type="Proteomes" id="UP000626697">
    <property type="component" value="Unassembled WGS sequence"/>
</dbReference>
<gene>
    <name evidence="1" type="ORF">HNP81_000914</name>
</gene>
<protein>
    <submittedName>
        <fullName evidence="1">Uncharacterized protein</fullName>
    </submittedName>
</protein>